<dbReference type="AlphaFoldDB" id="A0A0E9VNS4"/>
<accession>A0A0E9VNS4</accession>
<dbReference type="EMBL" id="GBXM01028896">
    <property type="protein sequence ID" value="JAH79681.1"/>
    <property type="molecule type" value="Transcribed_RNA"/>
</dbReference>
<sequence>MCQGRYLLLSSIFVTGHYKTIYQFYTLN</sequence>
<reference evidence="1" key="1">
    <citation type="submission" date="2014-11" db="EMBL/GenBank/DDBJ databases">
        <authorList>
            <person name="Amaro Gonzalez C."/>
        </authorList>
    </citation>
    <scope>NUCLEOTIDE SEQUENCE</scope>
</reference>
<organism evidence="1">
    <name type="scientific">Anguilla anguilla</name>
    <name type="common">European freshwater eel</name>
    <name type="synonym">Muraena anguilla</name>
    <dbReference type="NCBI Taxonomy" id="7936"/>
    <lineage>
        <taxon>Eukaryota</taxon>
        <taxon>Metazoa</taxon>
        <taxon>Chordata</taxon>
        <taxon>Craniata</taxon>
        <taxon>Vertebrata</taxon>
        <taxon>Euteleostomi</taxon>
        <taxon>Actinopterygii</taxon>
        <taxon>Neopterygii</taxon>
        <taxon>Teleostei</taxon>
        <taxon>Anguilliformes</taxon>
        <taxon>Anguillidae</taxon>
        <taxon>Anguilla</taxon>
    </lineage>
</organism>
<evidence type="ECO:0000313" key="1">
    <source>
        <dbReference type="EMBL" id="JAH79681.1"/>
    </source>
</evidence>
<reference evidence="1" key="2">
    <citation type="journal article" date="2015" name="Fish Shellfish Immunol.">
        <title>Early steps in the European eel (Anguilla anguilla)-Vibrio vulnificus interaction in the gills: Role of the RtxA13 toxin.</title>
        <authorList>
            <person name="Callol A."/>
            <person name="Pajuelo D."/>
            <person name="Ebbesson L."/>
            <person name="Teles M."/>
            <person name="MacKenzie S."/>
            <person name="Amaro C."/>
        </authorList>
    </citation>
    <scope>NUCLEOTIDE SEQUENCE</scope>
</reference>
<protein>
    <submittedName>
        <fullName evidence="1">Uncharacterized protein</fullName>
    </submittedName>
</protein>
<proteinExistence type="predicted"/>
<name>A0A0E9VNS4_ANGAN</name>